<reference evidence="5" key="1">
    <citation type="submission" date="2023-08" db="EMBL/GenBank/DDBJ databases">
        <authorList>
            <person name="Chen Y."/>
            <person name="Shah S."/>
            <person name="Dougan E. K."/>
            <person name="Thang M."/>
            <person name="Chan C."/>
        </authorList>
    </citation>
    <scope>NUCLEOTIDE SEQUENCE</scope>
</reference>
<comment type="caution">
    <text evidence="5">The sequence shown here is derived from an EMBL/GenBank/DDBJ whole genome shotgun (WGS) entry which is preliminary data.</text>
</comment>
<evidence type="ECO:0000256" key="1">
    <source>
        <dbReference type="ARBA" id="ARBA00007905"/>
    </source>
</evidence>
<dbReference type="PANTHER" id="PTHR43827:SF3">
    <property type="entry name" value="NADP-DEPENDENT OXIDOREDUCTASE DOMAIN-CONTAINING PROTEIN"/>
    <property type="match status" value="1"/>
</dbReference>
<dbReference type="InterPro" id="IPR036812">
    <property type="entry name" value="NAD(P)_OxRdtase_dom_sf"/>
</dbReference>
<keyword evidence="3" id="KW-0560">Oxidoreductase</keyword>
<evidence type="ECO:0000256" key="3">
    <source>
        <dbReference type="ARBA" id="ARBA00023002"/>
    </source>
</evidence>
<evidence type="ECO:0000313" key="6">
    <source>
        <dbReference type="Proteomes" id="UP001178507"/>
    </source>
</evidence>
<dbReference type="EMBL" id="CAUJNA010003705">
    <property type="protein sequence ID" value="CAJ1408160.1"/>
    <property type="molecule type" value="Genomic_DNA"/>
</dbReference>
<comment type="similarity">
    <text evidence="1">Belongs to the aldo/keto reductase family.</text>
</comment>
<keyword evidence="2" id="KW-0521">NADP</keyword>
<organism evidence="5 6">
    <name type="scientific">Effrenium voratum</name>
    <dbReference type="NCBI Taxonomy" id="2562239"/>
    <lineage>
        <taxon>Eukaryota</taxon>
        <taxon>Sar</taxon>
        <taxon>Alveolata</taxon>
        <taxon>Dinophyceae</taxon>
        <taxon>Suessiales</taxon>
        <taxon>Symbiodiniaceae</taxon>
        <taxon>Effrenium</taxon>
    </lineage>
</organism>
<protein>
    <recommendedName>
        <fullName evidence="4">NADP-dependent oxidoreductase domain-containing protein</fullName>
    </recommendedName>
</protein>
<dbReference type="GO" id="GO:0016616">
    <property type="term" value="F:oxidoreductase activity, acting on the CH-OH group of donors, NAD or NADP as acceptor"/>
    <property type="evidence" value="ECO:0007669"/>
    <property type="project" value="UniProtKB-ARBA"/>
</dbReference>
<dbReference type="PANTHER" id="PTHR43827">
    <property type="entry name" value="2,5-DIKETO-D-GLUCONIC ACID REDUCTASE"/>
    <property type="match status" value="1"/>
</dbReference>
<dbReference type="Proteomes" id="UP001178507">
    <property type="component" value="Unassembled WGS sequence"/>
</dbReference>
<gene>
    <name evidence="5" type="ORF">EVOR1521_LOCUS29666</name>
</gene>
<dbReference type="PRINTS" id="PR00069">
    <property type="entry name" value="ALDKETRDTASE"/>
</dbReference>
<dbReference type="Gene3D" id="3.20.20.100">
    <property type="entry name" value="NADP-dependent oxidoreductase domain"/>
    <property type="match status" value="1"/>
</dbReference>
<evidence type="ECO:0000313" key="5">
    <source>
        <dbReference type="EMBL" id="CAJ1408160.1"/>
    </source>
</evidence>
<dbReference type="InterPro" id="IPR023210">
    <property type="entry name" value="NADP_OxRdtase_dom"/>
</dbReference>
<dbReference type="Pfam" id="PF00248">
    <property type="entry name" value="Aldo_ket_red"/>
    <property type="match status" value="1"/>
</dbReference>
<proteinExistence type="inferred from homology"/>
<name>A0AA36JL09_9DINO</name>
<accession>A0AA36JL09</accession>
<sequence length="422" mass="46566">MAGGAWLAVAQAWRYSWNNLRLALEHASSAHRLRLDPREVRQIVALHEFMYWLGQDSEKWRLGWEEVSGTARSLLRALQLWLVPSEYQWGTRLEVSGASHGLRLPFPARSVVVPTSGDLSSALRLSNGQEMPLLSFRPGPVWEIPVKATALYEQLRHALKLGYRHIDLPEFFGAEKELGRALKDSEVPREQLFLSGKLSSKDCYPMGALRAVQQQLKHLEVEYLDLLVVKPCPEPAQSAVWEVLEAFHAKGALRSLGLADLDVTGAGAVVLPGVHVAPVYVQTRFSPYTDASVLAWALPKGLAVAANRVTGTFGTSFLRPEEDPHLLQVAKSVGRSSSEVLGRWALQLGLALVVDHAEAYVGVFDFQLAEEDMRVISGLARLSFSAPGLRVDSAELTEDVYGLERFEAKGAASLDGRMDHPH</sequence>
<dbReference type="SUPFAM" id="SSF51430">
    <property type="entry name" value="NAD(P)-linked oxidoreductase"/>
    <property type="match status" value="1"/>
</dbReference>
<keyword evidence="6" id="KW-1185">Reference proteome</keyword>
<dbReference type="InterPro" id="IPR020471">
    <property type="entry name" value="AKR"/>
</dbReference>
<feature type="domain" description="NADP-dependent oxidoreductase" evidence="4">
    <location>
        <begin position="147"/>
        <end position="378"/>
    </location>
</feature>
<evidence type="ECO:0000259" key="4">
    <source>
        <dbReference type="Pfam" id="PF00248"/>
    </source>
</evidence>
<evidence type="ECO:0000256" key="2">
    <source>
        <dbReference type="ARBA" id="ARBA00022857"/>
    </source>
</evidence>
<dbReference type="AlphaFoldDB" id="A0AA36JL09"/>